<evidence type="ECO:0008006" key="4">
    <source>
        <dbReference type="Google" id="ProtNLM"/>
    </source>
</evidence>
<feature type="non-terminal residue" evidence="3">
    <location>
        <position position="223"/>
    </location>
</feature>
<dbReference type="Gene3D" id="3.40.1170.20">
    <property type="entry name" value="tRNA intron endonuclease, N-terminal domain"/>
    <property type="match status" value="1"/>
</dbReference>
<dbReference type="CDD" id="cd22363">
    <property type="entry name" value="tRNA-intron_lyase_C"/>
    <property type="match status" value="1"/>
</dbReference>
<protein>
    <recommendedName>
        <fullName evidence="4">tRNA intron endonuclease catalytic domain-containing protein</fullName>
    </recommendedName>
</protein>
<dbReference type="InterPro" id="IPR036740">
    <property type="entry name" value="tRNA_intron_Endonuc_N_sf"/>
</dbReference>
<dbReference type="InterPro" id="IPR006678">
    <property type="entry name" value="tRNA_intron_Endonuc_N"/>
</dbReference>
<dbReference type="SUPFAM" id="SSF53032">
    <property type="entry name" value="tRNA-intron endonuclease catalytic domain-like"/>
    <property type="match status" value="2"/>
</dbReference>
<evidence type="ECO:0000259" key="2">
    <source>
        <dbReference type="Pfam" id="PF02778"/>
    </source>
</evidence>
<dbReference type="Pfam" id="PF01974">
    <property type="entry name" value="tRNA_int_endo"/>
    <property type="match status" value="1"/>
</dbReference>
<comment type="caution">
    <text evidence="3">The sequence shown here is derived from an EMBL/GenBank/DDBJ whole genome shotgun (WGS) entry which is preliminary data.</text>
</comment>
<feature type="domain" description="tRNA intron endonuclease N-terminal" evidence="2">
    <location>
        <begin position="78"/>
        <end position="137"/>
    </location>
</feature>
<dbReference type="EMBL" id="BART01016984">
    <property type="protein sequence ID" value="GAG88395.1"/>
    <property type="molecule type" value="Genomic_DNA"/>
</dbReference>
<dbReference type="GO" id="GO:0003676">
    <property type="term" value="F:nucleic acid binding"/>
    <property type="evidence" value="ECO:0007669"/>
    <property type="project" value="InterPro"/>
</dbReference>
<evidence type="ECO:0000259" key="1">
    <source>
        <dbReference type="Pfam" id="PF01974"/>
    </source>
</evidence>
<evidence type="ECO:0000313" key="3">
    <source>
        <dbReference type="EMBL" id="GAG88395.1"/>
    </source>
</evidence>
<dbReference type="InterPro" id="IPR006676">
    <property type="entry name" value="tRNA_splic"/>
</dbReference>
<dbReference type="GO" id="GO:0006388">
    <property type="term" value="P:tRNA splicing, via endonucleolytic cleavage and ligation"/>
    <property type="evidence" value="ECO:0007669"/>
    <property type="project" value="InterPro"/>
</dbReference>
<accession>X1B0C8</accession>
<dbReference type="NCBIfam" id="TIGR00324">
    <property type="entry name" value="endA"/>
    <property type="match status" value="1"/>
</dbReference>
<dbReference type="SUPFAM" id="SSF55267">
    <property type="entry name" value="tRNA-intron endonuclease N-terminal domain-like"/>
    <property type="match status" value="1"/>
</dbReference>
<sequence length="223" mass="26024">MNKKESTDKKELCLITAFSERDIIDINKIKNLTESATKQNGKLWFAIVDEEGDITYYDVHKINIKGEINEYKYLKTTGLQLDNRVVIFNKKISEKLIEKEFFGKPFGNGLQLSMVEALYLMEKDVINVKNIITERKISLKKFKEIIKKSQPDINLRILAFNDLKKRGLIVKTGFKFGAHFRAYTKNPQKTHAEYLIHVVDKEFQRIWAEISRAVRLAHSVNKE</sequence>
<dbReference type="PANTHER" id="PTHR21227">
    <property type="entry name" value="TRNA-SPLICING ENDONUCLEASE SUBUNIT SEN2"/>
    <property type="match status" value="1"/>
</dbReference>
<dbReference type="Gene3D" id="3.40.1350.10">
    <property type="match status" value="1"/>
</dbReference>
<dbReference type="Gene3D" id="3.40.1350.150">
    <property type="match status" value="1"/>
</dbReference>
<dbReference type="Pfam" id="PF02778">
    <property type="entry name" value="tRNA_int_endo_N"/>
    <property type="match status" value="1"/>
</dbReference>
<gene>
    <name evidence="3" type="ORF">S01H4_32484</name>
</gene>
<organism evidence="3">
    <name type="scientific">marine sediment metagenome</name>
    <dbReference type="NCBI Taxonomy" id="412755"/>
    <lineage>
        <taxon>unclassified sequences</taxon>
        <taxon>metagenomes</taxon>
        <taxon>ecological metagenomes</taxon>
    </lineage>
</organism>
<dbReference type="PANTHER" id="PTHR21227:SF0">
    <property type="entry name" value="TRNA-SPLICING ENDONUCLEASE SUBUNIT SEN2"/>
    <property type="match status" value="1"/>
</dbReference>
<reference evidence="3" key="1">
    <citation type="journal article" date="2014" name="Front. Microbiol.">
        <title>High frequency of phylogenetically diverse reductive dehalogenase-homologous genes in deep subseafloor sedimentary metagenomes.</title>
        <authorList>
            <person name="Kawai M."/>
            <person name="Futagami T."/>
            <person name="Toyoda A."/>
            <person name="Takaki Y."/>
            <person name="Nishi S."/>
            <person name="Hori S."/>
            <person name="Arai W."/>
            <person name="Tsubouchi T."/>
            <person name="Morono Y."/>
            <person name="Uchiyama I."/>
            <person name="Ito T."/>
            <person name="Fujiyama A."/>
            <person name="Inagaki F."/>
            <person name="Takami H."/>
        </authorList>
    </citation>
    <scope>NUCLEOTIDE SEQUENCE</scope>
    <source>
        <strain evidence="3">Expedition CK06-06</strain>
    </source>
</reference>
<dbReference type="AlphaFoldDB" id="X1B0C8"/>
<dbReference type="InterPro" id="IPR006677">
    <property type="entry name" value="tRNA_intron_Endonuc_cat-like"/>
</dbReference>
<name>X1B0C8_9ZZZZ</name>
<proteinExistence type="predicted"/>
<dbReference type="InterPro" id="IPR011856">
    <property type="entry name" value="tRNA_endonuc-like_dom_sf"/>
</dbReference>
<dbReference type="GO" id="GO:0005737">
    <property type="term" value="C:cytoplasm"/>
    <property type="evidence" value="ECO:0007669"/>
    <property type="project" value="TreeGrafter"/>
</dbReference>
<dbReference type="InterPro" id="IPR036167">
    <property type="entry name" value="tRNA_intron_Endo_cat-like_sf"/>
</dbReference>
<dbReference type="GO" id="GO:0005634">
    <property type="term" value="C:nucleus"/>
    <property type="evidence" value="ECO:0007669"/>
    <property type="project" value="UniProtKB-ARBA"/>
</dbReference>
<feature type="domain" description="tRNA intron endonuclease catalytic" evidence="1">
    <location>
        <begin position="155"/>
        <end position="223"/>
    </location>
</feature>
<dbReference type="GO" id="GO:0000213">
    <property type="term" value="F:tRNA-intron lyase activity"/>
    <property type="evidence" value="ECO:0007669"/>
    <property type="project" value="InterPro"/>
</dbReference>